<sequence length="402" mass="43980">MASFPPSGEYLDSVRKTAHSLCEKSGIKIDRDAITRLFSSPAFISSFQRVSKAHGLALPLNFPSPLSELNLISVLSLLNFGSGYRRPLHDNVGRGAWDCIRALVFSMYISSSAGEDDLLSAKGMQNISEAKVAELMGVNVYVEKPHSSIPGVIVGELGGHLYDLVKLITGVLNETGKLLSGSNYPDLGTFVVESLKEGARVKASSQKPNADVETILEKLVRFLPAFQDMAVVDGQPIYCFKKALFLVHAVTVRFGTMSPSPFPVPDTSQIPVFADNVLPSLLIYLGVMDVSSSPALLHLFVDARSPEKVNNLLDYAPAVQPDASKQPPYEGPITTSDQAYALRAGAIDACEVMVEVASGLEDPPWIKDVRLPDLDMWLWSVAKDRSDYRRLERFVLRDTVFF</sequence>
<gene>
    <name evidence="2" type="ORF">VKT23_000999</name>
</gene>
<comment type="caution">
    <text evidence="2">The sequence shown here is derived from an EMBL/GenBank/DDBJ whole genome shotgun (WGS) entry which is preliminary data.</text>
</comment>
<reference evidence="2 3" key="1">
    <citation type="submission" date="2024-01" db="EMBL/GenBank/DDBJ databases">
        <title>A draft genome for the cacao thread blight pathogen Marasmiellus scandens.</title>
        <authorList>
            <person name="Baruah I.K."/>
            <person name="Leung J."/>
            <person name="Bukari Y."/>
            <person name="Amoako-Attah I."/>
            <person name="Meinhardt L.W."/>
            <person name="Bailey B.A."/>
            <person name="Cohen S.P."/>
        </authorList>
    </citation>
    <scope>NUCLEOTIDE SEQUENCE [LARGE SCALE GENOMIC DNA]</scope>
    <source>
        <strain evidence="2 3">GH-19</strain>
    </source>
</reference>
<dbReference type="PANTHER" id="PTHR21314">
    <property type="entry name" value="QUEUOSINE 5'-PHOSPHATE N-GLYCOSYLASE_HYDROLASE-RELATED"/>
    <property type="match status" value="1"/>
</dbReference>
<evidence type="ECO:0000313" key="2">
    <source>
        <dbReference type="EMBL" id="KAK7472891.1"/>
    </source>
</evidence>
<evidence type="ECO:0000313" key="3">
    <source>
        <dbReference type="Proteomes" id="UP001498398"/>
    </source>
</evidence>
<proteinExistence type="inferred from homology"/>
<organism evidence="2 3">
    <name type="scientific">Marasmiellus scandens</name>
    <dbReference type="NCBI Taxonomy" id="2682957"/>
    <lineage>
        <taxon>Eukaryota</taxon>
        <taxon>Fungi</taxon>
        <taxon>Dikarya</taxon>
        <taxon>Basidiomycota</taxon>
        <taxon>Agaricomycotina</taxon>
        <taxon>Agaricomycetes</taxon>
        <taxon>Agaricomycetidae</taxon>
        <taxon>Agaricales</taxon>
        <taxon>Marasmiineae</taxon>
        <taxon>Omphalotaceae</taxon>
        <taxon>Marasmiellus</taxon>
    </lineage>
</organism>
<dbReference type="EC" id="3.2.2.-" evidence="1"/>
<dbReference type="InterPro" id="IPR019438">
    <property type="entry name" value="Q_salvage"/>
</dbReference>
<protein>
    <recommendedName>
        <fullName evidence="1">Queuosine 5'-phosphate N-glycosylase/hydrolase</fullName>
        <ecNumber evidence="1">3.2.2.-</ecNumber>
    </recommendedName>
    <alternativeName>
        <fullName evidence="1">Queuosine-nucleotide N-glycosylase/hydrolase</fullName>
    </alternativeName>
</protein>
<dbReference type="Pfam" id="PF10343">
    <property type="entry name" value="Q_salvage"/>
    <property type="match status" value="1"/>
</dbReference>
<keyword evidence="3" id="KW-1185">Reference proteome</keyword>
<keyword evidence="1" id="KW-0378">Hydrolase</keyword>
<dbReference type="EMBL" id="JBANRG010000001">
    <property type="protein sequence ID" value="KAK7472891.1"/>
    <property type="molecule type" value="Genomic_DNA"/>
</dbReference>
<name>A0ABR1KBN7_9AGAR</name>
<dbReference type="PANTHER" id="PTHR21314:SF1">
    <property type="entry name" value="QUEUOSINE SALVAGE PROTEIN"/>
    <property type="match status" value="1"/>
</dbReference>
<evidence type="ECO:0000256" key="1">
    <source>
        <dbReference type="RuleBase" id="RU365002"/>
    </source>
</evidence>
<comment type="similarity">
    <text evidence="1">Belongs to the QNG1 protein family.</text>
</comment>
<accession>A0ABR1KBN7</accession>
<dbReference type="Proteomes" id="UP001498398">
    <property type="component" value="Unassembled WGS sequence"/>
</dbReference>
<comment type="function">
    <text evidence="1">Catalyzes the hydrolysis of queuosine 5'-phosphate, releasing the nucleobase queuine (q). Is required for salvage of queuine from exogenous queuosine (Q) that is imported and then converted to queuosine 5'-phosphate intracellularly.</text>
</comment>
<comment type="catalytic activity">
    <reaction evidence="1">
        <text>queuosine 5'-phosphate + H2O = queuine + D-ribose 5-phosphate</text>
        <dbReference type="Rhea" id="RHEA:75387"/>
        <dbReference type="ChEBI" id="CHEBI:15377"/>
        <dbReference type="ChEBI" id="CHEBI:17433"/>
        <dbReference type="ChEBI" id="CHEBI:78346"/>
        <dbReference type="ChEBI" id="CHEBI:194371"/>
    </reaction>
    <physiologicalReaction direction="left-to-right" evidence="1">
        <dbReference type="Rhea" id="RHEA:75388"/>
    </physiologicalReaction>
</comment>